<sequence>MRHSQEDINATSSRKLLIDLYNCQFDRAWLSWARARGNSFNPDVKALRGLGALGNGRRFRTFSDVITEYCLKSHHRVIKRTKIEQFLE</sequence>
<proteinExistence type="predicted"/>
<keyword evidence="2" id="KW-1185">Reference proteome</keyword>
<comment type="caution">
    <text evidence="1">The sequence shown here is derived from an EMBL/GenBank/DDBJ whole genome shotgun (WGS) entry which is preliminary data.</text>
</comment>
<accession>A0AAN8X2Z8</accession>
<dbReference type="EMBL" id="JAXCGZ010011342">
    <property type="protein sequence ID" value="KAK7075236.1"/>
    <property type="molecule type" value="Genomic_DNA"/>
</dbReference>
<reference evidence="1 2" key="1">
    <citation type="submission" date="2023-11" db="EMBL/GenBank/DDBJ databases">
        <title>Halocaridina rubra genome assembly.</title>
        <authorList>
            <person name="Smith C."/>
        </authorList>
    </citation>
    <scope>NUCLEOTIDE SEQUENCE [LARGE SCALE GENOMIC DNA]</scope>
    <source>
        <strain evidence="1">EP-1</strain>
        <tissue evidence="1">Whole</tissue>
    </source>
</reference>
<evidence type="ECO:0000313" key="1">
    <source>
        <dbReference type="EMBL" id="KAK7075236.1"/>
    </source>
</evidence>
<name>A0AAN8X2Z8_HALRR</name>
<dbReference type="AlphaFoldDB" id="A0AAN8X2Z8"/>
<evidence type="ECO:0000313" key="2">
    <source>
        <dbReference type="Proteomes" id="UP001381693"/>
    </source>
</evidence>
<gene>
    <name evidence="1" type="ORF">SK128_013123</name>
</gene>
<dbReference type="Proteomes" id="UP001381693">
    <property type="component" value="Unassembled WGS sequence"/>
</dbReference>
<protein>
    <submittedName>
        <fullName evidence="1">Uncharacterized protein</fullName>
    </submittedName>
</protein>
<organism evidence="1 2">
    <name type="scientific">Halocaridina rubra</name>
    <name type="common">Hawaiian red shrimp</name>
    <dbReference type="NCBI Taxonomy" id="373956"/>
    <lineage>
        <taxon>Eukaryota</taxon>
        <taxon>Metazoa</taxon>
        <taxon>Ecdysozoa</taxon>
        <taxon>Arthropoda</taxon>
        <taxon>Crustacea</taxon>
        <taxon>Multicrustacea</taxon>
        <taxon>Malacostraca</taxon>
        <taxon>Eumalacostraca</taxon>
        <taxon>Eucarida</taxon>
        <taxon>Decapoda</taxon>
        <taxon>Pleocyemata</taxon>
        <taxon>Caridea</taxon>
        <taxon>Atyoidea</taxon>
        <taxon>Atyidae</taxon>
        <taxon>Halocaridina</taxon>
    </lineage>
</organism>